<dbReference type="Pfam" id="PF00861">
    <property type="entry name" value="Ribosomal_L18p"/>
    <property type="match status" value="1"/>
</dbReference>
<name>S8CGH3_9LAMI</name>
<protein>
    <submittedName>
        <fullName evidence="5">Uncharacterized protein</fullName>
    </submittedName>
</protein>
<dbReference type="InterPro" id="IPR057268">
    <property type="entry name" value="Ribosomal_L18"/>
</dbReference>
<dbReference type="OrthoDB" id="1932324at2759"/>
<keyword evidence="2" id="KW-0689">Ribosomal protein</keyword>
<feature type="region of interest" description="Disordered" evidence="4">
    <location>
        <begin position="133"/>
        <end position="188"/>
    </location>
</feature>
<evidence type="ECO:0000256" key="2">
    <source>
        <dbReference type="ARBA" id="ARBA00022980"/>
    </source>
</evidence>
<dbReference type="InterPro" id="IPR005484">
    <property type="entry name" value="Ribosomal_uL18_bac/plant/anim"/>
</dbReference>
<dbReference type="GO" id="GO:0005840">
    <property type="term" value="C:ribosome"/>
    <property type="evidence" value="ECO:0007669"/>
    <property type="project" value="UniProtKB-KW"/>
</dbReference>
<organism evidence="5 6">
    <name type="scientific">Genlisea aurea</name>
    <dbReference type="NCBI Taxonomy" id="192259"/>
    <lineage>
        <taxon>Eukaryota</taxon>
        <taxon>Viridiplantae</taxon>
        <taxon>Streptophyta</taxon>
        <taxon>Embryophyta</taxon>
        <taxon>Tracheophyta</taxon>
        <taxon>Spermatophyta</taxon>
        <taxon>Magnoliopsida</taxon>
        <taxon>eudicotyledons</taxon>
        <taxon>Gunneridae</taxon>
        <taxon>Pentapetalae</taxon>
        <taxon>asterids</taxon>
        <taxon>lamiids</taxon>
        <taxon>Lamiales</taxon>
        <taxon>Lentibulariaceae</taxon>
        <taxon>Genlisea</taxon>
    </lineage>
</organism>
<dbReference type="CDD" id="cd00432">
    <property type="entry name" value="Ribosomal_L18_L5e"/>
    <property type="match status" value="1"/>
</dbReference>
<dbReference type="PANTHER" id="PTHR12899">
    <property type="entry name" value="39S RIBOSOMAL PROTEIN L18, MITOCHONDRIAL"/>
    <property type="match status" value="1"/>
</dbReference>
<evidence type="ECO:0000313" key="5">
    <source>
        <dbReference type="EMBL" id="EPS66049.1"/>
    </source>
</evidence>
<gene>
    <name evidence="5" type="ORF">M569_08728</name>
</gene>
<evidence type="ECO:0000256" key="4">
    <source>
        <dbReference type="SAM" id="MobiDB-lite"/>
    </source>
</evidence>
<dbReference type="GO" id="GO:0008097">
    <property type="term" value="F:5S rRNA binding"/>
    <property type="evidence" value="ECO:0007669"/>
    <property type="project" value="TreeGrafter"/>
</dbReference>
<dbReference type="Proteomes" id="UP000015453">
    <property type="component" value="Unassembled WGS sequence"/>
</dbReference>
<feature type="compositionally biased region" description="Polar residues" evidence="4">
    <location>
        <begin position="165"/>
        <end position="174"/>
    </location>
</feature>
<dbReference type="GO" id="GO:0006412">
    <property type="term" value="P:translation"/>
    <property type="evidence" value="ECO:0007669"/>
    <property type="project" value="InterPro"/>
</dbReference>
<comment type="caution">
    <text evidence="5">The sequence shown here is derived from an EMBL/GenBank/DDBJ whole genome shotgun (WGS) entry which is preliminary data.</text>
</comment>
<evidence type="ECO:0000313" key="6">
    <source>
        <dbReference type="Proteomes" id="UP000015453"/>
    </source>
</evidence>
<dbReference type="GO" id="GO:1990904">
    <property type="term" value="C:ribonucleoprotein complex"/>
    <property type="evidence" value="ECO:0007669"/>
    <property type="project" value="UniProtKB-KW"/>
</dbReference>
<dbReference type="AlphaFoldDB" id="S8CGH3"/>
<dbReference type="SUPFAM" id="SSF53137">
    <property type="entry name" value="Translational machinery components"/>
    <property type="match status" value="1"/>
</dbReference>
<accession>S8CGH3</accession>
<proteinExistence type="inferred from homology"/>
<evidence type="ECO:0000256" key="1">
    <source>
        <dbReference type="ARBA" id="ARBA00007116"/>
    </source>
</evidence>
<dbReference type="GO" id="GO:0003735">
    <property type="term" value="F:structural constituent of ribosome"/>
    <property type="evidence" value="ECO:0007669"/>
    <property type="project" value="InterPro"/>
</dbReference>
<dbReference type="PANTHER" id="PTHR12899:SF7">
    <property type="entry name" value="EXPRESSED PROTEIN"/>
    <property type="match status" value="1"/>
</dbReference>
<dbReference type="EMBL" id="AUSU01003893">
    <property type="protein sequence ID" value="EPS66049.1"/>
    <property type="molecule type" value="Genomic_DNA"/>
</dbReference>
<sequence>MAFLIARRTFAFRCMATNMHLLSRHYCNGRVHDKVPSVADTIHLSPLLSDINEGSSKCFQFELIDDEAWRLTSGLELAGACDEDKAVDLPEREDLDENYDDIEDMRIRGNLFYKIDKYSMEYEEFKFDFHRRKPDRKEKNQMGKPAQKKVETGEIVVKKKKTESKTPASGNSLSRLDGTGGDSAMEKNHKIPSFNQLTAPYHEPFCLDIHVTKGSVRASIIHRATSKVVAVAHSISKDMKFDLKSTKNKDACVAVGQVLAQRALEDDIHNAVFTPRKGEKLEGKLKIVLGSVINGGVDVKVRLKQTHLRRGRGNCSKKTLALNNI</sequence>
<keyword evidence="6" id="KW-1185">Reference proteome</keyword>
<reference evidence="5 6" key="1">
    <citation type="journal article" date="2013" name="BMC Genomics">
        <title>The miniature genome of a carnivorous plant Genlisea aurea contains a low number of genes and short non-coding sequences.</title>
        <authorList>
            <person name="Leushkin E.V."/>
            <person name="Sutormin R.A."/>
            <person name="Nabieva E.R."/>
            <person name="Penin A.A."/>
            <person name="Kondrashov A.S."/>
            <person name="Logacheva M.D."/>
        </authorList>
    </citation>
    <scope>NUCLEOTIDE SEQUENCE [LARGE SCALE GENOMIC DNA]</scope>
</reference>
<keyword evidence="3" id="KW-0687">Ribonucleoprotein</keyword>
<evidence type="ECO:0000256" key="3">
    <source>
        <dbReference type="ARBA" id="ARBA00023274"/>
    </source>
</evidence>
<dbReference type="Gene3D" id="3.30.420.100">
    <property type="match status" value="1"/>
</dbReference>
<comment type="similarity">
    <text evidence="1">Belongs to the universal ribosomal protein uL18 family.</text>
</comment>